<evidence type="ECO:0000256" key="6">
    <source>
        <dbReference type="SAM" id="MobiDB-lite"/>
    </source>
</evidence>
<feature type="compositionally biased region" description="Gly residues" evidence="6">
    <location>
        <begin position="8"/>
        <end position="21"/>
    </location>
</feature>
<comment type="caution">
    <text evidence="8">The sequence shown here is derived from an EMBL/GenBank/DDBJ whole genome shotgun (WGS) entry which is preliminary data.</text>
</comment>
<evidence type="ECO:0000313" key="8">
    <source>
        <dbReference type="EMBL" id="TVZ01343.1"/>
    </source>
</evidence>
<feature type="transmembrane region" description="Helical" evidence="7">
    <location>
        <begin position="189"/>
        <end position="208"/>
    </location>
</feature>
<dbReference type="GO" id="GO:0005886">
    <property type="term" value="C:plasma membrane"/>
    <property type="evidence" value="ECO:0007669"/>
    <property type="project" value="UniProtKB-SubCell"/>
</dbReference>
<gene>
    <name evidence="8" type="ORF">EAS64_34295</name>
</gene>
<evidence type="ECO:0000256" key="3">
    <source>
        <dbReference type="ARBA" id="ARBA00022692"/>
    </source>
</evidence>
<feature type="transmembrane region" description="Helical" evidence="7">
    <location>
        <begin position="318"/>
        <end position="336"/>
    </location>
</feature>
<organism evidence="8 9">
    <name type="scientific">Trebonia kvetii</name>
    <dbReference type="NCBI Taxonomy" id="2480626"/>
    <lineage>
        <taxon>Bacteria</taxon>
        <taxon>Bacillati</taxon>
        <taxon>Actinomycetota</taxon>
        <taxon>Actinomycetes</taxon>
        <taxon>Streptosporangiales</taxon>
        <taxon>Treboniaceae</taxon>
        <taxon>Trebonia</taxon>
    </lineage>
</organism>
<dbReference type="Proteomes" id="UP000460272">
    <property type="component" value="Unassembled WGS sequence"/>
</dbReference>
<comment type="subcellular location">
    <subcellularLocation>
        <location evidence="1">Cell membrane</location>
        <topology evidence="1">Multi-pass membrane protein</topology>
    </subcellularLocation>
</comment>
<keyword evidence="2" id="KW-1003">Cell membrane</keyword>
<dbReference type="AlphaFoldDB" id="A0A6P2BVW2"/>
<dbReference type="Pfam" id="PF03706">
    <property type="entry name" value="LPG_synthase_TM"/>
    <property type="match status" value="1"/>
</dbReference>
<feature type="transmembrane region" description="Helical" evidence="7">
    <location>
        <begin position="77"/>
        <end position="100"/>
    </location>
</feature>
<keyword evidence="9" id="KW-1185">Reference proteome</keyword>
<proteinExistence type="predicted"/>
<accession>A0A6P2BVW2</accession>
<feature type="transmembrane region" description="Helical" evidence="7">
    <location>
        <begin position="164"/>
        <end position="183"/>
    </location>
</feature>
<dbReference type="InterPro" id="IPR022791">
    <property type="entry name" value="L-PG_synthase/AglD"/>
</dbReference>
<evidence type="ECO:0000313" key="9">
    <source>
        <dbReference type="Proteomes" id="UP000460272"/>
    </source>
</evidence>
<name>A0A6P2BVW2_9ACTN</name>
<evidence type="ECO:0000256" key="5">
    <source>
        <dbReference type="ARBA" id="ARBA00023136"/>
    </source>
</evidence>
<feature type="region of interest" description="Disordered" evidence="6">
    <location>
        <begin position="1"/>
        <end position="21"/>
    </location>
</feature>
<protein>
    <submittedName>
        <fullName evidence="8">UPF0104 family protein</fullName>
    </submittedName>
</protein>
<feature type="compositionally biased region" description="Low complexity" evidence="6">
    <location>
        <begin position="392"/>
        <end position="445"/>
    </location>
</feature>
<reference evidence="8 9" key="1">
    <citation type="submission" date="2018-11" db="EMBL/GenBank/DDBJ databases">
        <title>Trebonia kvetii gen.nov., sp.nov., a novel acidophilic actinobacterium, and proposal of the new actinobacterial family Treboniaceae fam. nov.</title>
        <authorList>
            <person name="Rapoport D."/>
            <person name="Sagova-Mareckova M."/>
            <person name="Sedlacek I."/>
            <person name="Provaznik J."/>
            <person name="Kralova S."/>
            <person name="Pavlinic D."/>
            <person name="Benes V."/>
            <person name="Kopecky J."/>
        </authorList>
    </citation>
    <scope>NUCLEOTIDE SEQUENCE [LARGE SCALE GENOMIC DNA]</scope>
    <source>
        <strain evidence="8 9">15Tr583</strain>
    </source>
</reference>
<evidence type="ECO:0000256" key="2">
    <source>
        <dbReference type="ARBA" id="ARBA00022475"/>
    </source>
</evidence>
<feature type="transmembrane region" description="Helical" evidence="7">
    <location>
        <begin position="290"/>
        <end position="311"/>
    </location>
</feature>
<feature type="region of interest" description="Disordered" evidence="6">
    <location>
        <begin position="378"/>
        <end position="461"/>
    </location>
</feature>
<dbReference type="PANTHER" id="PTHR39087">
    <property type="entry name" value="UPF0104 MEMBRANE PROTEIN MJ1595"/>
    <property type="match status" value="1"/>
</dbReference>
<dbReference type="NCBIfam" id="TIGR00374">
    <property type="entry name" value="flippase-like domain"/>
    <property type="match status" value="1"/>
</dbReference>
<feature type="transmembrane region" description="Helical" evidence="7">
    <location>
        <begin position="39"/>
        <end position="57"/>
    </location>
</feature>
<evidence type="ECO:0000256" key="1">
    <source>
        <dbReference type="ARBA" id="ARBA00004651"/>
    </source>
</evidence>
<keyword evidence="4 7" id="KW-1133">Transmembrane helix</keyword>
<evidence type="ECO:0000256" key="4">
    <source>
        <dbReference type="ARBA" id="ARBA00022989"/>
    </source>
</evidence>
<dbReference type="EMBL" id="RPFW01000007">
    <property type="protein sequence ID" value="TVZ01343.1"/>
    <property type="molecule type" value="Genomic_DNA"/>
</dbReference>
<keyword evidence="3 7" id="KW-0812">Transmembrane</keyword>
<keyword evidence="5 7" id="KW-0472">Membrane</keyword>
<dbReference type="PANTHER" id="PTHR39087:SF2">
    <property type="entry name" value="UPF0104 MEMBRANE PROTEIN MJ1595"/>
    <property type="match status" value="1"/>
</dbReference>
<feature type="transmembrane region" description="Helical" evidence="7">
    <location>
        <begin position="258"/>
        <end position="284"/>
    </location>
</feature>
<evidence type="ECO:0000256" key="7">
    <source>
        <dbReference type="SAM" id="Phobius"/>
    </source>
</evidence>
<feature type="compositionally biased region" description="Basic and acidic residues" evidence="6">
    <location>
        <begin position="450"/>
        <end position="461"/>
    </location>
</feature>
<dbReference type="OrthoDB" id="3214926at2"/>
<sequence length="461" mass="46747">MRSSGNGPVSGGGPDAGQGGSGGRMRVLRAWLPFLAKPVRRVVLLFILLLVIEYLVVPELVGASKDLYLLGQINAGWVSAGVVLEGLSLFCYAVLTRVLLPAKAHKPSLSVLFRIDLSAAAVAHVIPAGTLGTAALGYKLFTDEGISGNDATVMMAAKGIGSTVVLNVLLWLSLVVSIPLAGFQPIYGTVAIIGSVVLLGVAALVLGVTRGAGLASRLIRAIGDRLPFVSGEQVERAVLEAARSFALLARDKRVMAWALLWATLNWVLDAASLWCFVAAFGHFANPIELFAAYGIANVAGALPLTPGGLGVVDSITPLLLVGFGVTRSVATLGVLGWRMVNFWLPIPTGALAYASLKVKPNSGMRAMRAALPGLFSGRGGPDVGGDMPEVSDAPGADGAAPDGAAPDGAGPEGAVPGDAGPEGAVPGDAGPDGAPNGDAAGQPDGLADGSRAEPPAKKRSG</sequence>